<name>A0A919TZF5_9CELL</name>
<feature type="domain" description="DUF6457" evidence="1">
    <location>
        <begin position="11"/>
        <end position="78"/>
    </location>
</feature>
<dbReference type="RefSeq" id="WP_203750762.1">
    <property type="nucleotide sequence ID" value="NZ_BONK01000004.1"/>
</dbReference>
<dbReference type="Proteomes" id="UP000632740">
    <property type="component" value="Unassembled WGS sequence"/>
</dbReference>
<accession>A0A919TZF5</accession>
<gene>
    <name evidence="2" type="ORF">Cch01nite_15370</name>
</gene>
<evidence type="ECO:0000313" key="3">
    <source>
        <dbReference type="Proteomes" id="UP000632740"/>
    </source>
</evidence>
<evidence type="ECO:0000313" key="2">
    <source>
        <dbReference type="EMBL" id="GIG20813.1"/>
    </source>
</evidence>
<sequence>MSEDPRRAPGADLPAWVAHIAAELGVDPSLVDVDRILGVAGDVAHSVARPAVPVTMLIAGLALAGGRTDVLDVVEREAQAWVAG</sequence>
<comment type="caution">
    <text evidence="2">The sequence shown here is derived from an EMBL/GenBank/DDBJ whole genome shotgun (WGS) entry which is preliminary data.</text>
</comment>
<protein>
    <recommendedName>
        <fullName evidence="1">DUF6457 domain-containing protein</fullName>
    </recommendedName>
</protein>
<dbReference type="EMBL" id="BONK01000004">
    <property type="protein sequence ID" value="GIG20813.1"/>
    <property type="molecule type" value="Genomic_DNA"/>
</dbReference>
<dbReference type="Pfam" id="PF20058">
    <property type="entry name" value="DUF6457"/>
    <property type="match status" value="1"/>
</dbReference>
<evidence type="ECO:0000259" key="1">
    <source>
        <dbReference type="Pfam" id="PF20058"/>
    </source>
</evidence>
<keyword evidence="3" id="KW-1185">Reference proteome</keyword>
<proteinExistence type="predicted"/>
<reference evidence="2" key="1">
    <citation type="submission" date="2021-01" db="EMBL/GenBank/DDBJ databases">
        <title>Whole genome shotgun sequence of Cellulomonas chitinilytica NBRC 110799.</title>
        <authorList>
            <person name="Komaki H."/>
            <person name="Tamura T."/>
        </authorList>
    </citation>
    <scope>NUCLEOTIDE SEQUENCE</scope>
    <source>
        <strain evidence="2">NBRC 110799</strain>
    </source>
</reference>
<dbReference type="AlphaFoldDB" id="A0A919TZF5"/>
<organism evidence="2 3">
    <name type="scientific">Cellulomonas chitinilytica</name>
    <dbReference type="NCBI Taxonomy" id="398759"/>
    <lineage>
        <taxon>Bacteria</taxon>
        <taxon>Bacillati</taxon>
        <taxon>Actinomycetota</taxon>
        <taxon>Actinomycetes</taxon>
        <taxon>Micrococcales</taxon>
        <taxon>Cellulomonadaceae</taxon>
        <taxon>Cellulomonas</taxon>
    </lineage>
</organism>
<dbReference type="InterPro" id="IPR045598">
    <property type="entry name" value="DUF6457"/>
</dbReference>